<evidence type="ECO:0000313" key="7">
    <source>
        <dbReference type="Proteomes" id="UP000231279"/>
    </source>
</evidence>
<dbReference type="InterPro" id="IPR011009">
    <property type="entry name" value="Kinase-like_dom_sf"/>
</dbReference>
<dbReference type="FunFam" id="3.30.200.20:FF:001332">
    <property type="entry name" value="Wall-associated receptor kinase-like 10"/>
    <property type="match status" value="1"/>
</dbReference>
<name>A0A2G9HD58_9LAMI</name>
<comment type="catalytic activity">
    <reaction evidence="4">
        <text>L-threonyl-[protein] + ATP = O-phospho-L-threonyl-[protein] + ADP + H(+)</text>
        <dbReference type="Rhea" id="RHEA:46608"/>
        <dbReference type="Rhea" id="RHEA-COMP:11060"/>
        <dbReference type="Rhea" id="RHEA-COMP:11605"/>
        <dbReference type="ChEBI" id="CHEBI:15378"/>
        <dbReference type="ChEBI" id="CHEBI:30013"/>
        <dbReference type="ChEBI" id="CHEBI:30616"/>
        <dbReference type="ChEBI" id="CHEBI:61977"/>
        <dbReference type="ChEBI" id="CHEBI:456216"/>
    </reaction>
</comment>
<evidence type="ECO:0000259" key="5">
    <source>
        <dbReference type="PROSITE" id="PS50011"/>
    </source>
</evidence>
<dbReference type="SMART" id="SM00220">
    <property type="entry name" value="S_TKc"/>
    <property type="match status" value="1"/>
</dbReference>
<organism evidence="6 7">
    <name type="scientific">Handroanthus impetiginosus</name>
    <dbReference type="NCBI Taxonomy" id="429701"/>
    <lineage>
        <taxon>Eukaryota</taxon>
        <taxon>Viridiplantae</taxon>
        <taxon>Streptophyta</taxon>
        <taxon>Embryophyta</taxon>
        <taxon>Tracheophyta</taxon>
        <taxon>Spermatophyta</taxon>
        <taxon>Magnoliopsida</taxon>
        <taxon>eudicotyledons</taxon>
        <taxon>Gunneridae</taxon>
        <taxon>Pentapetalae</taxon>
        <taxon>asterids</taxon>
        <taxon>lamiids</taxon>
        <taxon>Lamiales</taxon>
        <taxon>Bignoniaceae</taxon>
        <taxon>Crescentiina</taxon>
        <taxon>Tabebuia alliance</taxon>
        <taxon>Handroanthus</taxon>
    </lineage>
</organism>
<dbReference type="GO" id="GO:0007166">
    <property type="term" value="P:cell surface receptor signaling pathway"/>
    <property type="evidence" value="ECO:0007669"/>
    <property type="project" value="InterPro"/>
</dbReference>
<feature type="domain" description="Protein kinase" evidence="5">
    <location>
        <begin position="1"/>
        <end position="265"/>
    </location>
</feature>
<keyword evidence="6" id="KW-0723">Serine/threonine-protein kinase</keyword>
<dbReference type="GO" id="GO:0106310">
    <property type="term" value="F:protein serine kinase activity"/>
    <property type="evidence" value="ECO:0007669"/>
    <property type="project" value="RHEA"/>
</dbReference>
<gene>
    <name evidence="6" type="ORF">CDL12_11907</name>
</gene>
<evidence type="ECO:0000256" key="3">
    <source>
        <dbReference type="ARBA" id="ARBA00047558"/>
    </source>
</evidence>
<dbReference type="PROSITE" id="PS50011">
    <property type="entry name" value="PROTEIN_KINASE_DOM"/>
    <property type="match status" value="1"/>
</dbReference>
<keyword evidence="1" id="KW-0547">Nucleotide-binding</keyword>
<dbReference type="PANTHER" id="PTHR27005">
    <property type="entry name" value="WALL-ASSOCIATED RECEPTOR KINASE-LIKE 21"/>
    <property type="match status" value="1"/>
</dbReference>
<dbReference type="Proteomes" id="UP000231279">
    <property type="component" value="Unassembled WGS sequence"/>
</dbReference>
<dbReference type="InterPro" id="IPR008271">
    <property type="entry name" value="Ser/Thr_kinase_AS"/>
</dbReference>
<dbReference type="OrthoDB" id="4062651at2759"/>
<dbReference type="InterPro" id="IPR045274">
    <property type="entry name" value="WAK-like"/>
</dbReference>
<dbReference type="Gene3D" id="1.10.510.10">
    <property type="entry name" value="Transferase(Phosphotransferase) domain 1"/>
    <property type="match status" value="1"/>
</dbReference>
<evidence type="ECO:0000256" key="1">
    <source>
        <dbReference type="ARBA" id="ARBA00022741"/>
    </source>
</evidence>
<evidence type="ECO:0000313" key="6">
    <source>
        <dbReference type="EMBL" id="PIN15446.1"/>
    </source>
</evidence>
<dbReference type="GO" id="GO:0005886">
    <property type="term" value="C:plasma membrane"/>
    <property type="evidence" value="ECO:0007669"/>
    <property type="project" value="TreeGrafter"/>
</dbReference>
<dbReference type="InterPro" id="IPR000719">
    <property type="entry name" value="Prot_kinase_dom"/>
</dbReference>
<protein>
    <submittedName>
        <fullName evidence="6">Serine/threonine protein kinase</fullName>
        <ecNumber evidence="6">2.7.11.1</ecNumber>
    </submittedName>
</protein>
<comment type="catalytic activity">
    <reaction evidence="3">
        <text>L-seryl-[protein] + ATP = O-phospho-L-seryl-[protein] + ADP + H(+)</text>
        <dbReference type="Rhea" id="RHEA:17989"/>
        <dbReference type="Rhea" id="RHEA-COMP:9863"/>
        <dbReference type="Rhea" id="RHEA-COMP:11604"/>
        <dbReference type="ChEBI" id="CHEBI:15378"/>
        <dbReference type="ChEBI" id="CHEBI:29999"/>
        <dbReference type="ChEBI" id="CHEBI:30616"/>
        <dbReference type="ChEBI" id="CHEBI:83421"/>
        <dbReference type="ChEBI" id="CHEBI:456216"/>
    </reaction>
</comment>
<dbReference type="Gene3D" id="3.30.200.20">
    <property type="entry name" value="Phosphorylase Kinase, domain 1"/>
    <property type="match status" value="1"/>
</dbReference>
<proteinExistence type="predicted"/>
<dbReference type="PROSITE" id="PS00108">
    <property type="entry name" value="PROTEIN_KINASE_ST"/>
    <property type="match status" value="1"/>
</dbReference>
<keyword evidence="6" id="KW-0808">Transferase</keyword>
<dbReference type="GO" id="GO:0005524">
    <property type="term" value="F:ATP binding"/>
    <property type="evidence" value="ECO:0007669"/>
    <property type="project" value="UniProtKB-KW"/>
</dbReference>
<dbReference type="PIRSF" id="PIRSF000654">
    <property type="entry name" value="Integrin-linked_kinase"/>
    <property type="match status" value="1"/>
</dbReference>
<dbReference type="Pfam" id="PF00069">
    <property type="entry name" value="Pkinase"/>
    <property type="match status" value="1"/>
</dbReference>
<dbReference type="STRING" id="429701.A0A2G9HD58"/>
<sequence length="316" mass="34983">MLSDGQIVAIKKSQLVDEHKSKHLVEQFINEVVILLQINHRNVVKLLGCCLETEVPLLVYEFVPNGTLFHHIHDDNNGPEFPFSWKMRLKIAADVAGALAYLHSATSLSIFHRDIKSSNILLDEKYAAKVSDFGISKSLAIGQTHLTTIANGTFGYIDPEYFQSSQLTEKSDVYSFGVVLVELLTGLVPIIPSTSEEDAKGLASHFLSSMNEDNLDSILDDRVAAEGEREGVVAVAKLARRCLNLNGRKRPNMKEVAMELENVRIGQMGSTVDTRLQQDSKTLSKDDYDYGWTSTTDFGTTATSSCDAHPLMFDTI</sequence>
<dbReference type="FunFam" id="1.10.510.10:FF:000084">
    <property type="entry name" value="Wall-associated receptor kinase 2"/>
    <property type="match status" value="1"/>
</dbReference>
<dbReference type="GO" id="GO:0004674">
    <property type="term" value="F:protein serine/threonine kinase activity"/>
    <property type="evidence" value="ECO:0007669"/>
    <property type="project" value="UniProtKB-KW"/>
</dbReference>
<dbReference type="EMBL" id="NKXS01002068">
    <property type="protein sequence ID" value="PIN15446.1"/>
    <property type="molecule type" value="Genomic_DNA"/>
</dbReference>
<dbReference type="PANTHER" id="PTHR27005:SF515">
    <property type="entry name" value="WALL-ASSOCIATED RECEPTOR KINASE-LIKE 10-RELATED"/>
    <property type="match status" value="1"/>
</dbReference>
<keyword evidence="6" id="KW-0418">Kinase</keyword>
<comment type="caution">
    <text evidence="6">The sequence shown here is derived from an EMBL/GenBank/DDBJ whole genome shotgun (WGS) entry which is preliminary data.</text>
</comment>
<reference evidence="7" key="1">
    <citation type="journal article" date="2018" name="Gigascience">
        <title>Genome assembly of the Pink Ipe (Handroanthus impetiginosus, Bignoniaceae), a highly valued, ecologically keystone Neotropical timber forest tree.</title>
        <authorList>
            <person name="Silva-Junior O.B."/>
            <person name="Grattapaglia D."/>
            <person name="Novaes E."/>
            <person name="Collevatti R.G."/>
        </authorList>
    </citation>
    <scope>NUCLEOTIDE SEQUENCE [LARGE SCALE GENOMIC DNA]</scope>
    <source>
        <strain evidence="7">cv. UFG-1</strain>
    </source>
</reference>
<dbReference type="EC" id="2.7.11.1" evidence="6"/>
<accession>A0A2G9HD58</accession>
<evidence type="ECO:0000256" key="4">
    <source>
        <dbReference type="ARBA" id="ARBA00047951"/>
    </source>
</evidence>
<dbReference type="AlphaFoldDB" id="A0A2G9HD58"/>
<keyword evidence="7" id="KW-1185">Reference proteome</keyword>
<keyword evidence="2" id="KW-0067">ATP-binding</keyword>
<evidence type="ECO:0000256" key="2">
    <source>
        <dbReference type="ARBA" id="ARBA00022840"/>
    </source>
</evidence>
<dbReference type="SUPFAM" id="SSF56112">
    <property type="entry name" value="Protein kinase-like (PK-like)"/>
    <property type="match status" value="1"/>
</dbReference>